<reference evidence="2 3" key="1">
    <citation type="submission" date="2019-10" db="EMBL/GenBank/DDBJ databases">
        <title>Draft whole-genome sequence of the purple nonsulfur photosynthetic bacterium Roseospira navarrensis DSM 15114.</title>
        <authorList>
            <person name="Kyndt J.A."/>
            <person name="Meyer T.E."/>
        </authorList>
    </citation>
    <scope>NUCLEOTIDE SEQUENCE [LARGE SCALE GENOMIC DNA]</scope>
    <source>
        <strain evidence="2 3">DSM 15114</strain>
    </source>
</reference>
<dbReference type="PROSITE" id="PS51502">
    <property type="entry name" value="S_R_A_B_BARREL"/>
    <property type="match status" value="1"/>
</dbReference>
<dbReference type="InterPro" id="IPR013097">
    <property type="entry name" value="Dabb"/>
</dbReference>
<evidence type="ECO:0000259" key="1">
    <source>
        <dbReference type="PROSITE" id="PS51502"/>
    </source>
</evidence>
<sequence>MIRHVVLFTLKAPETLDTAMAALRRLAEIPHVHALEVVPNLKRDQFGNAVDLVVHGLFEDTAALDAYKAHPLYAEAIAVVRPLRDERTAADFVTTL</sequence>
<gene>
    <name evidence="2" type="ORF">GHC57_09525</name>
</gene>
<accession>A0A7X1ZDX0</accession>
<protein>
    <submittedName>
        <fullName evidence="2">Dabb family protein</fullName>
    </submittedName>
</protein>
<dbReference type="Pfam" id="PF07876">
    <property type="entry name" value="Dabb"/>
    <property type="match status" value="1"/>
</dbReference>
<evidence type="ECO:0000313" key="2">
    <source>
        <dbReference type="EMBL" id="MQX36755.1"/>
    </source>
</evidence>
<dbReference type="Proteomes" id="UP000434582">
    <property type="component" value="Unassembled WGS sequence"/>
</dbReference>
<dbReference type="SUPFAM" id="SSF54909">
    <property type="entry name" value="Dimeric alpha+beta barrel"/>
    <property type="match status" value="1"/>
</dbReference>
<organism evidence="2 3">
    <name type="scientific">Roseospira navarrensis</name>
    <dbReference type="NCBI Taxonomy" id="140058"/>
    <lineage>
        <taxon>Bacteria</taxon>
        <taxon>Pseudomonadati</taxon>
        <taxon>Pseudomonadota</taxon>
        <taxon>Alphaproteobacteria</taxon>
        <taxon>Rhodospirillales</taxon>
        <taxon>Rhodospirillaceae</taxon>
        <taxon>Roseospira</taxon>
    </lineage>
</organism>
<dbReference type="Gene3D" id="3.30.70.100">
    <property type="match status" value="1"/>
</dbReference>
<feature type="domain" description="Stress-response A/B barrel" evidence="1">
    <location>
        <begin position="2"/>
        <end position="92"/>
    </location>
</feature>
<evidence type="ECO:0000313" key="3">
    <source>
        <dbReference type="Proteomes" id="UP000434582"/>
    </source>
</evidence>
<dbReference type="InterPro" id="IPR011008">
    <property type="entry name" value="Dimeric_a/b-barrel"/>
</dbReference>
<dbReference type="EMBL" id="WIVE01000025">
    <property type="protein sequence ID" value="MQX36755.1"/>
    <property type="molecule type" value="Genomic_DNA"/>
</dbReference>
<dbReference type="RefSeq" id="WP_153343537.1">
    <property type="nucleotide sequence ID" value="NZ_WIVE01000025.1"/>
</dbReference>
<name>A0A7X1ZDX0_9PROT</name>
<comment type="caution">
    <text evidence="2">The sequence shown here is derived from an EMBL/GenBank/DDBJ whole genome shotgun (WGS) entry which is preliminary data.</text>
</comment>
<keyword evidence="3" id="KW-1185">Reference proteome</keyword>
<dbReference type="OrthoDB" id="9813140at2"/>
<dbReference type="AlphaFoldDB" id="A0A7X1ZDX0"/>
<proteinExistence type="predicted"/>
<dbReference type="SMART" id="SM00886">
    <property type="entry name" value="Dabb"/>
    <property type="match status" value="1"/>
</dbReference>